<evidence type="ECO:0000313" key="17">
    <source>
        <dbReference type="EMBL" id="AZN72405.1"/>
    </source>
</evidence>
<evidence type="ECO:0000256" key="10">
    <source>
        <dbReference type="ARBA" id="ARBA00023002"/>
    </source>
</evidence>
<dbReference type="PROSITE" id="PS00903">
    <property type="entry name" value="CYT_DCMP_DEAMINASES_1"/>
    <property type="match status" value="1"/>
</dbReference>
<keyword evidence="10 12" id="KW-0560">Oxidoreductase</keyword>
<dbReference type="RefSeq" id="WP_126010728.1">
    <property type="nucleotide sequence ID" value="NZ_CP032509.1"/>
</dbReference>
<dbReference type="InterPro" id="IPR011549">
    <property type="entry name" value="RibD_C"/>
</dbReference>
<evidence type="ECO:0000256" key="14">
    <source>
        <dbReference type="PIRSR" id="PIRSR006769-2"/>
    </source>
</evidence>
<dbReference type="UniPathway" id="UPA00275">
    <property type="reaction ID" value="UER00401"/>
</dbReference>
<keyword evidence="8 12" id="KW-0862">Zinc</keyword>
<dbReference type="SUPFAM" id="SSF53927">
    <property type="entry name" value="Cytidine deaminase-like"/>
    <property type="match status" value="1"/>
</dbReference>
<dbReference type="GO" id="GO:0008270">
    <property type="term" value="F:zinc ion binding"/>
    <property type="evidence" value="ECO:0007669"/>
    <property type="project" value="InterPro"/>
</dbReference>
<dbReference type="Proteomes" id="UP000268192">
    <property type="component" value="Chromosome"/>
</dbReference>
<comment type="catalytic activity">
    <reaction evidence="12">
        <text>5-amino-6-(5-phospho-D-ribitylamino)uracil + NADP(+) = 5-amino-6-(5-phospho-D-ribosylamino)uracil + NADPH + H(+)</text>
        <dbReference type="Rhea" id="RHEA:17845"/>
        <dbReference type="ChEBI" id="CHEBI:15378"/>
        <dbReference type="ChEBI" id="CHEBI:57783"/>
        <dbReference type="ChEBI" id="CHEBI:58349"/>
        <dbReference type="ChEBI" id="CHEBI:58421"/>
        <dbReference type="ChEBI" id="CHEBI:58453"/>
        <dbReference type="EC" id="1.1.1.193"/>
    </reaction>
</comment>
<evidence type="ECO:0000256" key="2">
    <source>
        <dbReference type="ARBA" id="ARBA00004882"/>
    </source>
</evidence>
<dbReference type="Pfam" id="PF01872">
    <property type="entry name" value="RibD_C"/>
    <property type="match status" value="1"/>
</dbReference>
<evidence type="ECO:0000256" key="13">
    <source>
        <dbReference type="PIRSR" id="PIRSR006769-1"/>
    </source>
</evidence>
<comment type="cofactor">
    <cofactor evidence="12 15">
        <name>Zn(2+)</name>
        <dbReference type="ChEBI" id="CHEBI:29105"/>
    </cofactor>
    <text evidence="12 15">Binds 1 zinc ion.</text>
</comment>
<dbReference type="EMBL" id="CP032509">
    <property type="protein sequence ID" value="AZN72405.1"/>
    <property type="molecule type" value="Genomic_DNA"/>
</dbReference>
<dbReference type="GO" id="GO:0009231">
    <property type="term" value="P:riboflavin biosynthetic process"/>
    <property type="evidence" value="ECO:0007669"/>
    <property type="project" value="UniProtKB-UniPathway"/>
</dbReference>
<dbReference type="PANTHER" id="PTHR38011">
    <property type="entry name" value="DIHYDROFOLATE REDUCTASE FAMILY PROTEIN (AFU_ORTHOLOGUE AFUA_8G06820)"/>
    <property type="match status" value="1"/>
</dbReference>
<evidence type="ECO:0000256" key="6">
    <source>
        <dbReference type="ARBA" id="ARBA00022619"/>
    </source>
</evidence>
<dbReference type="InterPro" id="IPR002734">
    <property type="entry name" value="RibDG_C"/>
</dbReference>
<dbReference type="SUPFAM" id="SSF53597">
    <property type="entry name" value="Dihydrofolate reductase-like"/>
    <property type="match status" value="1"/>
</dbReference>
<feature type="binding site" evidence="15">
    <location>
        <position position="65"/>
    </location>
    <ligand>
        <name>Zn(2+)</name>
        <dbReference type="ChEBI" id="CHEBI:29105"/>
        <note>catalytic</note>
    </ligand>
</feature>
<evidence type="ECO:0000256" key="12">
    <source>
        <dbReference type="PIRNR" id="PIRNR006769"/>
    </source>
</evidence>
<protein>
    <recommendedName>
        <fullName evidence="12">Riboflavin biosynthesis protein RibD</fullName>
    </recommendedName>
    <domain>
        <recommendedName>
            <fullName evidence="12">Diaminohydroxyphosphoribosylaminopyrimidine deaminase</fullName>
            <shortName evidence="12">DRAP deaminase</shortName>
            <ecNumber evidence="12">3.5.4.26</ecNumber>
        </recommendedName>
        <alternativeName>
            <fullName evidence="12">Riboflavin-specific deaminase</fullName>
        </alternativeName>
    </domain>
    <domain>
        <recommendedName>
            <fullName evidence="12">5-amino-6-(5-phosphoribosylamino)uracil reductase</fullName>
            <ecNumber evidence="12">1.1.1.193</ecNumber>
        </recommendedName>
        <alternativeName>
            <fullName evidence="12">HTP reductase</fullName>
        </alternativeName>
    </domain>
</protein>
<keyword evidence="6 12" id="KW-0686">Riboflavin biosynthesis</keyword>
<feature type="binding site" evidence="14">
    <location>
        <position position="222"/>
    </location>
    <ligand>
        <name>substrate</name>
    </ligand>
</feature>
<feature type="binding site" evidence="14">
    <location>
        <position position="219"/>
    </location>
    <ligand>
        <name>substrate</name>
    </ligand>
</feature>
<feature type="binding site" evidence="14">
    <location>
        <position position="199"/>
    </location>
    <ligand>
        <name>NADP(+)</name>
        <dbReference type="ChEBI" id="CHEBI:58349"/>
    </ligand>
</feature>
<dbReference type="PANTHER" id="PTHR38011:SF7">
    <property type="entry name" value="2,5-DIAMINO-6-RIBOSYLAMINO-4(3H)-PYRIMIDINONE 5'-PHOSPHATE REDUCTASE"/>
    <property type="match status" value="1"/>
</dbReference>
<evidence type="ECO:0000256" key="5">
    <source>
        <dbReference type="ARBA" id="ARBA00007417"/>
    </source>
</evidence>
<dbReference type="GO" id="GO:0008835">
    <property type="term" value="F:diaminohydroxyphosphoribosylaminopyrimidine deaminase activity"/>
    <property type="evidence" value="ECO:0007669"/>
    <property type="project" value="UniProtKB-EC"/>
</dbReference>
<comment type="pathway">
    <text evidence="3 12">Cofactor biosynthesis; riboflavin biosynthesis; 5-amino-6-(D-ribitylamino)uracil from GTP: step 3/4.</text>
</comment>
<dbReference type="Pfam" id="PF00383">
    <property type="entry name" value="dCMP_cyt_deam_1"/>
    <property type="match status" value="1"/>
</dbReference>
<organism evidence="17 18">
    <name type="scientific">Georhizobium profundi</name>
    <dbReference type="NCBI Taxonomy" id="2341112"/>
    <lineage>
        <taxon>Bacteria</taxon>
        <taxon>Pseudomonadati</taxon>
        <taxon>Pseudomonadota</taxon>
        <taxon>Alphaproteobacteria</taxon>
        <taxon>Hyphomicrobiales</taxon>
        <taxon>Rhizobiaceae</taxon>
        <taxon>Georhizobium</taxon>
    </lineage>
</organism>
<evidence type="ECO:0000256" key="9">
    <source>
        <dbReference type="ARBA" id="ARBA00022857"/>
    </source>
</evidence>
<comment type="similarity">
    <text evidence="4 12">In the N-terminal section; belongs to the cytidine and deoxycytidylate deaminase family.</text>
</comment>
<evidence type="ECO:0000256" key="3">
    <source>
        <dbReference type="ARBA" id="ARBA00004910"/>
    </source>
</evidence>
<dbReference type="InterPro" id="IPR050765">
    <property type="entry name" value="Riboflavin_Biosynth_HTPR"/>
</dbReference>
<feature type="binding site" evidence="14">
    <location>
        <position position="309"/>
    </location>
    <ligand>
        <name>substrate</name>
    </ligand>
</feature>
<sequence length="374" mass="39466">MTDRAEGAAVTADDRRFMAAAIRLSLRHSGLTGSNPSVATLIVADTGHGPVIVGRGVTALGGRPHAEAEALAEAGERARGATAYVTLEPCAHHGRTPPCAEALARSGIRRLVAATMDPDHRVSGKGFEILCAAGIETVPGVLAKASEHALAGYLMQRTSSRPHVTLKAAVSADGKIGRAGAGQVAISGDVSRAQSHLMRAESDAILVGINTVLEDDPALTCRLPGLERRSPIRIVLDDHLRLPRDSQLVKTARDVPLWVATTSEDDKARRALESAGVEIVACARHNGRIALPELLDDLGARGIYTLLVEGGASVAASFIRDDLVDRIALFTSTVTVGDDGIDAPFTSATVLEGFSPGRTMLYGSDRFEEWKRER</sequence>
<comment type="catalytic activity">
    <reaction evidence="12">
        <text>2,5-diamino-6-hydroxy-4-(5-phosphoribosylamino)-pyrimidine + H2O + H(+) = 5-amino-6-(5-phospho-D-ribosylamino)uracil + NH4(+)</text>
        <dbReference type="Rhea" id="RHEA:21868"/>
        <dbReference type="ChEBI" id="CHEBI:15377"/>
        <dbReference type="ChEBI" id="CHEBI:15378"/>
        <dbReference type="ChEBI" id="CHEBI:28938"/>
        <dbReference type="ChEBI" id="CHEBI:58453"/>
        <dbReference type="ChEBI" id="CHEBI:58614"/>
        <dbReference type="EC" id="3.5.4.26"/>
    </reaction>
</comment>
<dbReference type="InterPro" id="IPR016192">
    <property type="entry name" value="APOBEC/CMP_deaminase_Zn-bd"/>
</dbReference>
<dbReference type="PIRSF" id="PIRSF006769">
    <property type="entry name" value="RibD"/>
    <property type="match status" value="1"/>
</dbReference>
<evidence type="ECO:0000313" key="18">
    <source>
        <dbReference type="Proteomes" id="UP000268192"/>
    </source>
</evidence>
<feature type="binding site" evidence="14">
    <location>
        <position position="215"/>
    </location>
    <ligand>
        <name>NADP(+)</name>
        <dbReference type="ChEBI" id="CHEBI:58349"/>
    </ligand>
</feature>
<evidence type="ECO:0000256" key="1">
    <source>
        <dbReference type="ARBA" id="ARBA00002151"/>
    </source>
</evidence>
<evidence type="ECO:0000256" key="15">
    <source>
        <dbReference type="PIRSR" id="PIRSR006769-3"/>
    </source>
</evidence>
<evidence type="ECO:0000256" key="7">
    <source>
        <dbReference type="ARBA" id="ARBA00022723"/>
    </source>
</evidence>
<evidence type="ECO:0000256" key="8">
    <source>
        <dbReference type="ARBA" id="ARBA00022833"/>
    </source>
</evidence>
<dbReference type="GO" id="GO:0008703">
    <property type="term" value="F:5-amino-6-(5-phosphoribosylamino)uracil reductase activity"/>
    <property type="evidence" value="ECO:0007669"/>
    <property type="project" value="UniProtKB-EC"/>
</dbReference>
<dbReference type="AlphaFoldDB" id="A0A3Q8XRY0"/>
<proteinExistence type="inferred from homology"/>
<dbReference type="OrthoDB" id="9800865at2"/>
<dbReference type="Gene3D" id="3.40.430.10">
    <property type="entry name" value="Dihydrofolate Reductase, subunit A"/>
    <property type="match status" value="1"/>
</dbReference>
<evidence type="ECO:0000256" key="11">
    <source>
        <dbReference type="ARBA" id="ARBA00023268"/>
    </source>
</evidence>
<name>A0A3Q8XRY0_9HYPH</name>
<dbReference type="GO" id="GO:0050661">
    <property type="term" value="F:NADP binding"/>
    <property type="evidence" value="ECO:0007669"/>
    <property type="project" value="InterPro"/>
</dbReference>
<dbReference type="EC" id="1.1.1.193" evidence="12"/>
<comment type="pathway">
    <text evidence="2 12">Cofactor biosynthesis; riboflavin biosynthesis; 5-amino-6-(D-ribitylamino)uracil from GTP: step 2/4.</text>
</comment>
<evidence type="ECO:0000259" key="16">
    <source>
        <dbReference type="PROSITE" id="PS51747"/>
    </source>
</evidence>
<dbReference type="InterPro" id="IPR004794">
    <property type="entry name" value="Eubact_RibD"/>
</dbReference>
<dbReference type="NCBIfam" id="TIGR00326">
    <property type="entry name" value="eubact_ribD"/>
    <property type="match status" value="1"/>
</dbReference>
<feature type="binding site" evidence="14">
    <location>
        <begin position="311"/>
        <end position="317"/>
    </location>
    <ligand>
        <name>NADP(+)</name>
        <dbReference type="ChEBI" id="CHEBI:58349"/>
    </ligand>
</feature>
<dbReference type="EC" id="3.5.4.26" evidence="12"/>
<keyword evidence="12 17" id="KW-0378">Hydrolase</keyword>
<dbReference type="NCBIfam" id="TIGR00227">
    <property type="entry name" value="ribD_Cterm"/>
    <property type="match status" value="1"/>
</dbReference>
<dbReference type="InterPro" id="IPR002125">
    <property type="entry name" value="CMP_dCMP_dom"/>
</dbReference>
<feature type="binding site" evidence="14">
    <location>
        <position position="169"/>
    </location>
    <ligand>
        <name>NADP(+)</name>
        <dbReference type="ChEBI" id="CHEBI:58349"/>
    </ligand>
</feature>
<comment type="function">
    <text evidence="1 12">Converts 2,5-diamino-6-(ribosylamino)-4(3h)-pyrimidinone 5'-phosphate into 5-amino-6-(ribosylamino)-2,4(1h,3h)-pyrimidinedione 5'-phosphate.</text>
</comment>
<dbReference type="PROSITE" id="PS51747">
    <property type="entry name" value="CYT_DCMP_DEAMINASES_2"/>
    <property type="match status" value="1"/>
</dbReference>
<dbReference type="Gene3D" id="3.40.140.10">
    <property type="entry name" value="Cytidine Deaminase, domain 2"/>
    <property type="match status" value="1"/>
</dbReference>
<feature type="domain" description="CMP/dCMP-type deaminase" evidence="16">
    <location>
        <begin position="12"/>
        <end position="130"/>
    </location>
</feature>
<dbReference type="KEGG" id="abaw:D5400_15000"/>
<feature type="binding site" evidence="15">
    <location>
        <position position="90"/>
    </location>
    <ligand>
        <name>Zn(2+)</name>
        <dbReference type="ChEBI" id="CHEBI:29105"/>
        <note>catalytic</note>
    </ligand>
</feature>
<feature type="active site" description="Proton donor" evidence="13">
    <location>
        <position position="67"/>
    </location>
</feature>
<evidence type="ECO:0000256" key="4">
    <source>
        <dbReference type="ARBA" id="ARBA00005259"/>
    </source>
</evidence>
<dbReference type="CDD" id="cd01284">
    <property type="entry name" value="Riboflavin_deaminase-reductase"/>
    <property type="match status" value="1"/>
</dbReference>
<gene>
    <name evidence="17" type="primary">ribD</name>
    <name evidence="17" type="ORF">D5400_15000</name>
</gene>
<feature type="binding site" evidence="15">
    <location>
        <position position="99"/>
    </location>
    <ligand>
        <name>Zn(2+)</name>
        <dbReference type="ChEBI" id="CHEBI:29105"/>
        <note>catalytic</note>
    </ligand>
</feature>
<feature type="binding site" evidence="14">
    <location>
        <position position="211"/>
    </location>
    <ligand>
        <name>NADP(+)</name>
        <dbReference type="ChEBI" id="CHEBI:58349"/>
    </ligand>
</feature>
<keyword evidence="11" id="KW-0511">Multifunctional enzyme</keyword>
<reference evidence="17 18" key="1">
    <citation type="submission" date="2018-09" db="EMBL/GenBank/DDBJ databases">
        <title>Marinorhizobium profundi gen. nov., sp. nov., isolated from a deep-sea sediment sample from the New Britain Trench and proposal of Marinorhizobiaceae fam. nov. in the order Rhizobiales of the class Alphaproteobacteria.</title>
        <authorList>
            <person name="Cao J."/>
        </authorList>
    </citation>
    <scope>NUCLEOTIDE SEQUENCE [LARGE SCALE GENOMIC DNA]</scope>
    <source>
        <strain evidence="17 18">WS11</strain>
    </source>
</reference>
<dbReference type="InterPro" id="IPR016193">
    <property type="entry name" value="Cytidine_deaminase-like"/>
</dbReference>
<keyword evidence="9 12" id="KW-0521">NADP</keyword>
<accession>A0A3Q8XRY0</accession>
<comment type="similarity">
    <text evidence="5 12">In the C-terminal section; belongs to the HTP reductase family.</text>
</comment>
<keyword evidence="18" id="KW-1185">Reference proteome</keyword>
<keyword evidence="7 12" id="KW-0479">Metal-binding</keyword>
<dbReference type="InterPro" id="IPR024072">
    <property type="entry name" value="DHFR-like_dom_sf"/>
</dbReference>